<feature type="non-terminal residue" evidence="3">
    <location>
        <position position="1"/>
    </location>
</feature>
<keyword evidence="4" id="KW-1185">Reference proteome</keyword>
<dbReference type="AlphaFoldDB" id="A0A814SXN1"/>
<reference evidence="3" key="1">
    <citation type="submission" date="2021-02" db="EMBL/GenBank/DDBJ databases">
        <authorList>
            <person name="Nowell W R."/>
        </authorList>
    </citation>
    <scope>NUCLEOTIDE SEQUENCE</scope>
    <source>
        <strain evidence="3">Ploen Becks lab</strain>
    </source>
</reference>
<dbReference type="GO" id="GO:0008270">
    <property type="term" value="F:zinc ion binding"/>
    <property type="evidence" value="ECO:0007669"/>
    <property type="project" value="UniProtKB-KW"/>
</dbReference>
<gene>
    <name evidence="3" type="ORF">OXX778_LOCUS23365</name>
</gene>
<dbReference type="GO" id="GO:0003676">
    <property type="term" value="F:nucleic acid binding"/>
    <property type="evidence" value="ECO:0007669"/>
    <property type="project" value="InterPro"/>
</dbReference>
<comment type="caution">
    <text evidence="3">The sequence shown here is derived from an EMBL/GenBank/DDBJ whole genome shotgun (WGS) entry which is preliminary data.</text>
</comment>
<proteinExistence type="predicted"/>
<sequence>NKTQDPVPQTSNFQHQQQQPLFHPYQTTAHPGITVQLQQPRPFYKNYNRQNFSTHKKFRKQYNQVQPQTSYQGMRQFMQFYDPYWKNRCFACGNQEHMKTHCPLSQLNNLGQNPNYPLQPLPSVPHASLPGNSNSFSIQNSNSKNFSNLINYSKICMATFFDPLLYHYPYHCMAHPADLFLPDLNAFQTVHLDINKSNTISLPASVFGYPIGKDNVVADYLSRVTNQEQDFDSEHVLDPYLLVLEEDPLANFDMVKEQLADPMIASIIN</sequence>
<dbReference type="PROSITE" id="PS50158">
    <property type="entry name" value="ZF_CCHC"/>
    <property type="match status" value="1"/>
</dbReference>
<dbReference type="EMBL" id="CAJNOC010012342">
    <property type="protein sequence ID" value="CAF1153220.1"/>
    <property type="molecule type" value="Genomic_DNA"/>
</dbReference>
<keyword evidence="1" id="KW-0479">Metal-binding</keyword>
<feature type="domain" description="CCHC-type" evidence="2">
    <location>
        <begin position="88"/>
        <end position="103"/>
    </location>
</feature>
<name>A0A814SXN1_9BILA</name>
<evidence type="ECO:0000256" key="1">
    <source>
        <dbReference type="PROSITE-ProRule" id="PRU00047"/>
    </source>
</evidence>
<evidence type="ECO:0000313" key="4">
    <source>
        <dbReference type="Proteomes" id="UP000663879"/>
    </source>
</evidence>
<evidence type="ECO:0000313" key="3">
    <source>
        <dbReference type="EMBL" id="CAF1153220.1"/>
    </source>
</evidence>
<organism evidence="3 4">
    <name type="scientific">Brachionus calyciflorus</name>
    <dbReference type="NCBI Taxonomy" id="104777"/>
    <lineage>
        <taxon>Eukaryota</taxon>
        <taxon>Metazoa</taxon>
        <taxon>Spiralia</taxon>
        <taxon>Gnathifera</taxon>
        <taxon>Rotifera</taxon>
        <taxon>Eurotatoria</taxon>
        <taxon>Monogononta</taxon>
        <taxon>Pseudotrocha</taxon>
        <taxon>Ploima</taxon>
        <taxon>Brachionidae</taxon>
        <taxon>Brachionus</taxon>
    </lineage>
</organism>
<accession>A0A814SXN1</accession>
<dbReference type="InterPro" id="IPR001878">
    <property type="entry name" value="Znf_CCHC"/>
</dbReference>
<dbReference type="Proteomes" id="UP000663879">
    <property type="component" value="Unassembled WGS sequence"/>
</dbReference>
<evidence type="ECO:0000259" key="2">
    <source>
        <dbReference type="PROSITE" id="PS50158"/>
    </source>
</evidence>
<protein>
    <recommendedName>
        <fullName evidence="2">CCHC-type domain-containing protein</fullName>
    </recommendedName>
</protein>
<keyword evidence="1" id="KW-0863">Zinc-finger</keyword>
<keyword evidence="1" id="KW-0862">Zinc</keyword>
<feature type="non-terminal residue" evidence="3">
    <location>
        <position position="269"/>
    </location>
</feature>